<dbReference type="EMBL" id="JAAAHW010009855">
    <property type="protein sequence ID" value="KAF9935640.1"/>
    <property type="molecule type" value="Genomic_DNA"/>
</dbReference>
<organism evidence="1 2">
    <name type="scientific">Modicella reniformis</name>
    <dbReference type="NCBI Taxonomy" id="1440133"/>
    <lineage>
        <taxon>Eukaryota</taxon>
        <taxon>Fungi</taxon>
        <taxon>Fungi incertae sedis</taxon>
        <taxon>Mucoromycota</taxon>
        <taxon>Mortierellomycotina</taxon>
        <taxon>Mortierellomycetes</taxon>
        <taxon>Mortierellales</taxon>
        <taxon>Mortierellaceae</taxon>
        <taxon>Modicella</taxon>
    </lineage>
</organism>
<keyword evidence="2" id="KW-1185">Reference proteome</keyword>
<sequence>WVCIDHYRENYQAKAAQAFRDTVKALGGSFDENVGRVEMTLRSTLQAEQFYMALEKARSVYELMIWLTWKETTYNDFRQLRDTLLKTNVGVLELRCNIERSTTIDILNRSKRYDPIIDIIGHPSIQSFVFTSAPFAFFKRSNLLSRNNNFSHLRYLEIDLVALDAVGPNLKCLVANASQLTSMTLFIYWEMLTRVYNAIAEHQTCPVTFKHHKEVAMRILPPTEESRQSKVALQDLAHLFRVYGQHIEAINLTWRAFDDYALEALAEAAQSGSGLREFLMEDVYRRLGDECIKNIVSIIARSEVRDLFIDLKDEEERVVILESIPWKHIRKLKVRLERENQVIRVMKALVDSMEKVSERVQLEEFAIVCASTSDSMSVAEEELLRTFVSSASLKHLTLNISMALEQMLSVTKSIDVMRLQHFTLRTQDIASTDVQSILDSLPHATNLETIHLLNASITEEQVEQMKTKEISLLPHD</sequence>
<reference evidence="1" key="1">
    <citation type="journal article" date="2020" name="Fungal Divers.">
        <title>Resolving the Mortierellaceae phylogeny through synthesis of multi-gene phylogenetics and phylogenomics.</title>
        <authorList>
            <person name="Vandepol N."/>
            <person name="Liber J."/>
            <person name="Desiro A."/>
            <person name="Na H."/>
            <person name="Kennedy M."/>
            <person name="Barry K."/>
            <person name="Grigoriev I.V."/>
            <person name="Miller A.N."/>
            <person name="O'Donnell K."/>
            <person name="Stajich J.E."/>
            <person name="Bonito G."/>
        </authorList>
    </citation>
    <scope>NUCLEOTIDE SEQUENCE</scope>
    <source>
        <strain evidence="1">MES-2147</strain>
    </source>
</reference>
<protein>
    <submittedName>
        <fullName evidence="1">Uncharacterized protein</fullName>
    </submittedName>
</protein>
<gene>
    <name evidence="1" type="ORF">BGZ65_003182</name>
</gene>
<proteinExistence type="predicted"/>
<dbReference type="OrthoDB" id="2434002at2759"/>
<comment type="caution">
    <text evidence="1">The sequence shown here is derived from an EMBL/GenBank/DDBJ whole genome shotgun (WGS) entry which is preliminary data.</text>
</comment>
<evidence type="ECO:0000313" key="1">
    <source>
        <dbReference type="EMBL" id="KAF9935640.1"/>
    </source>
</evidence>
<dbReference type="Proteomes" id="UP000749646">
    <property type="component" value="Unassembled WGS sequence"/>
</dbReference>
<dbReference type="Gene3D" id="3.80.10.10">
    <property type="entry name" value="Ribonuclease Inhibitor"/>
    <property type="match status" value="1"/>
</dbReference>
<dbReference type="InterPro" id="IPR032675">
    <property type="entry name" value="LRR_dom_sf"/>
</dbReference>
<accession>A0A9P6IL08</accession>
<dbReference type="AlphaFoldDB" id="A0A9P6IL08"/>
<feature type="non-terminal residue" evidence="1">
    <location>
        <position position="1"/>
    </location>
</feature>
<dbReference type="SUPFAM" id="SSF52047">
    <property type="entry name" value="RNI-like"/>
    <property type="match status" value="1"/>
</dbReference>
<name>A0A9P6IL08_9FUNG</name>
<evidence type="ECO:0000313" key="2">
    <source>
        <dbReference type="Proteomes" id="UP000749646"/>
    </source>
</evidence>